<evidence type="ECO:0000313" key="11">
    <source>
        <dbReference type="EMBL" id="QSL65516.1"/>
    </source>
</evidence>
<comment type="subunit">
    <text evidence="9">Component of the Mediator complex.</text>
</comment>
<sequence length="179" mass="20886">MELVEDEKKEEIQTYYFVNSSSYSVTRPSVTDDLQKIYGLGPLASRVARVDEFGNKKKMRQSYKGHIQHLPGKNVIIKDRFIRDLVFGPKEEKADKFIEDIDPELIEAVFSLQPGPIPGFDSSVFVSSNMEKKSELYNEKDTVVLESSENYKRHYKKKKRKHDDYEQSITLEQKNRKQS</sequence>
<evidence type="ECO:0000256" key="10">
    <source>
        <dbReference type="SAM" id="MobiDB-lite"/>
    </source>
</evidence>
<dbReference type="OrthoDB" id="2160599at2759"/>
<organism evidence="11 12">
    <name type="scientific">Pneumocystis wakefieldiae</name>
    <dbReference type="NCBI Taxonomy" id="38082"/>
    <lineage>
        <taxon>Eukaryota</taxon>
        <taxon>Fungi</taxon>
        <taxon>Dikarya</taxon>
        <taxon>Ascomycota</taxon>
        <taxon>Taphrinomycotina</taxon>
        <taxon>Pneumocystomycetes</taxon>
        <taxon>Pneumocystaceae</taxon>
        <taxon>Pneumocystis</taxon>
    </lineage>
</organism>
<comment type="similarity">
    <text evidence="2 9">Belongs to the Mediator complex subunit 19 family.</text>
</comment>
<evidence type="ECO:0000256" key="8">
    <source>
        <dbReference type="ARBA" id="ARBA00032018"/>
    </source>
</evidence>
<dbReference type="PANTHER" id="PTHR28270">
    <property type="entry name" value="MEDIATOR OF RNA POLYMERASE II TRANSCRIPTION SUBUNIT 19"/>
    <property type="match status" value="1"/>
</dbReference>
<gene>
    <name evidence="9" type="primary">MED19</name>
    <name evidence="11" type="ORF">MERGE_002829</name>
</gene>
<keyword evidence="4 9" id="KW-0805">Transcription regulation</keyword>
<dbReference type="PANTHER" id="PTHR28270:SF1">
    <property type="entry name" value="MEDIATOR OF RNA POLYMERASE II TRANSCRIPTION SUBUNIT 19"/>
    <property type="match status" value="1"/>
</dbReference>
<accession>A0A899FYE7</accession>
<comment type="function">
    <text evidence="9">Component of the Mediator complex, a coactivator involved in the regulated transcription of nearly all RNA polymerase II-dependent genes. Mediator functions as a bridge to convey information from gene-specific regulatory proteins to the basal RNA polymerase II transcription machinery. Mediator is recruited to promoters by direct interactions with regulatory proteins and serves as a scaffold for the assembly of a functional preinitiation complex with RNA polymerase II and the general transcription factors.</text>
</comment>
<feature type="region of interest" description="Disordered" evidence="10">
    <location>
        <begin position="152"/>
        <end position="179"/>
    </location>
</feature>
<proteinExistence type="inferred from homology"/>
<dbReference type="GO" id="GO:0006357">
    <property type="term" value="P:regulation of transcription by RNA polymerase II"/>
    <property type="evidence" value="ECO:0007669"/>
    <property type="project" value="InterPro"/>
</dbReference>
<evidence type="ECO:0000256" key="3">
    <source>
        <dbReference type="ARBA" id="ARBA00019615"/>
    </source>
</evidence>
<keyword evidence="6 9" id="KW-0804">Transcription</keyword>
<dbReference type="Pfam" id="PF08633">
    <property type="entry name" value="Rox3"/>
    <property type="match status" value="1"/>
</dbReference>
<dbReference type="GO" id="GO:0016592">
    <property type="term" value="C:mediator complex"/>
    <property type="evidence" value="ECO:0007669"/>
    <property type="project" value="InterPro"/>
</dbReference>
<evidence type="ECO:0000256" key="9">
    <source>
        <dbReference type="RuleBase" id="RU364151"/>
    </source>
</evidence>
<dbReference type="Proteomes" id="UP000663699">
    <property type="component" value="Chromosome 6"/>
</dbReference>
<keyword evidence="5 9" id="KW-0010">Activator</keyword>
<evidence type="ECO:0000313" key="12">
    <source>
        <dbReference type="Proteomes" id="UP000663699"/>
    </source>
</evidence>
<protein>
    <recommendedName>
        <fullName evidence="3 9">Mediator of RNA polymerase II transcription subunit 19</fullName>
    </recommendedName>
    <alternativeName>
        <fullName evidence="8 9">Mediator complex subunit 19</fullName>
    </alternativeName>
</protein>
<evidence type="ECO:0000256" key="4">
    <source>
        <dbReference type="ARBA" id="ARBA00023015"/>
    </source>
</evidence>
<evidence type="ECO:0000256" key="2">
    <source>
        <dbReference type="ARBA" id="ARBA00009259"/>
    </source>
</evidence>
<dbReference type="AlphaFoldDB" id="A0A899FYE7"/>
<dbReference type="GO" id="GO:0003712">
    <property type="term" value="F:transcription coregulator activity"/>
    <property type="evidence" value="ECO:0007669"/>
    <property type="project" value="InterPro"/>
</dbReference>
<comment type="subcellular location">
    <subcellularLocation>
        <location evidence="1 9">Nucleus</location>
    </subcellularLocation>
</comment>
<keyword evidence="12" id="KW-1185">Reference proteome</keyword>
<reference evidence="11" key="1">
    <citation type="submission" date="2020-06" db="EMBL/GenBank/DDBJ databases">
        <title>Genomes of multiple members of Pneumocystis genus reveal paths to human pathogen Pneumocystis jirovecii.</title>
        <authorList>
            <person name="Cisse O.H."/>
            <person name="Ma L."/>
            <person name="Dekker J."/>
            <person name="Khil P."/>
            <person name="Jo J."/>
            <person name="Brenchley J."/>
            <person name="Blair R."/>
            <person name="Pahar B."/>
            <person name="Chabe M."/>
            <person name="Van Rompay K.A."/>
            <person name="Keesler R."/>
            <person name="Sukura A."/>
            <person name="Hirsch V."/>
            <person name="Kutty G."/>
            <person name="Liu Y."/>
            <person name="Peng L."/>
            <person name="Chen J."/>
            <person name="Song J."/>
            <person name="Weissenbacher-Lang C."/>
            <person name="Xu J."/>
            <person name="Upham N.S."/>
            <person name="Stajich J.E."/>
            <person name="Cuomo C.A."/>
            <person name="Cushion M.T."/>
            <person name="Kovacs J.A."/>
        </authorList>
    </citation>
    <scope>NUCLEOTIDE SEQUENCE</scope>
    <source>
        <strain evidence="11">2A</strain>
    </source>
</reference>
<keyword evidence="7 9" id="KW-0539">Nucleus</keyword>
<evidence type="ECO:0000256" key="6">
    <source>
        <dbReference type="ARBA" id="ARBA00023163"/>
    </source>
</evidence>
<evidence type="ECO:0000256" key="1">
    <source>
        <dbReference type="ARBA" id="ARBA00004123"/>
    </source>
</evidence>
<dbReference type="EMBL" id="CP054537">
    <property type="protein sequence ID" value="QSL65516.1"/>
    <property type="molecule type" value="Genomic_DNA"/>
</dbReference>
<name>A0A899FYE7_9ASCO</name>
<dbReference type="InterPro" id="IPR013942">
    <property type="entry name" value="Mediator_Med19_fun"/>
</dbReference>
<evidence type="ECO:0000256" key="5">
    <source>
        <dbReference type="ARBA" id="ARBA00023159"/>
    </source>
</evidence>
<dbReference type="GO" id="GO:0070847">
    <property type="term" value="C:core mediator complex"/>
    <property type="evidence" value="ECO:0007669"/>
    <property type="project" value="TreeGrafter"/>
</dbReference>
<evidence type="ECO:0000256" key="7">
    <source>
        <dbReference type="ARBA" id="ARBA00023242"/>
    </source>
</evidence>